<organism evidence="7 8">
    <name type="scientific">Aetokthonos hydrillicola Thurmond2011</name>
    <dbReference type="NCBI Taxonomy" id="2712845"/>
    <lineage>
        <taxon>Bacteria</taxon>
        <taxon>Bacillati</taxon>
        <taxon>Cyanobacteriota</taxon>
        <taxon>Cyanophyceae</taxon>
        <taxon>Nostocales</taxon>
        <taxon>Hapalosiphonaceae</taxon>
        <taxon>Aetokthonos</taxon>
    </lineage>
</organism>
<dbReference type="EMBL" id="JAALHA020000019">
    <property type="protein sequence ID" value="MDR9898714.1"/>
    <property type="molecule type" value="Genomic_DNA"/>
</dbReference>
<dbReference type="GO" id="GO:0005737">
    <property type="term" value="C:cytoplasm"/>
    <property type="evidence" value="ECO:0007669"/>
    <property type="project" value="UniProtKB-SubCell"/>
</dbReference>
<dbReference type="InterPro" id="IPR037004">
    <property type="entry name" value="Exonuc_VII_ssu_sf"/>
</dbReference>
<dbReference type="InterPro" id="IPR003761">
    <property type="entry name" value="Exonuc_VII_S"/>
</dbReference>
<dbReference type="GO" id="GO:0006308">
    <property type="term" value="P:DNA catabolic process"/>
    <property type="evidence" value="ECO:0007669"/>
    <property type="project" value="UniProtKB-UniRule"/>
</dbReference>
<name>A0AAP5MD06_9CYAN</name>
<protein>
    <recommendedName>
        <fullName evidence="6">Exodeoxyribonuclease 7 small subunit</fullName>
        <ecNumber evidence="6">3.1.11.6</ecNumber>
    </recommendedName>
    <alternativeName>
        <fullName evidence="6">Exodeoxyribonuclease VII small subunit</fullName>
        <shortName evidence="6">Exonuclease VII small subunit</shortName>
    </alternativeName>
</protein>
<evidence type="ECO:0000256" key="5">
    <source>
        <dbReference type="ARBA" id="ARBA00022839"/>
    </source>
</evidence>
<dbReference type="SUPFAM" id="SSF116842">
    <property type="entry name" value="XseB-like"/>
    <property type="match status" value="1"/>
</dbReference>
<keyword evidence="3 6" id="KW-0540">Nuclease</keyword>
<comment type="subunit">
    <text evidence="6">Heterooligomer composed of large and small subunits.</text>
</comment>
<dbReference type="Pfam" id="PF02609">
    <property type="entry name" value="Exonuc_VII_S"/>
    <property type="match status" value="1"/>
</dbReference>
<keyword evidence="8" id="KW-1185">Reference proteome</keyword>
<comment type="similarity">
    <text evidence="1 6">Belongs to the XseB family.</text>
</comment>
<evidence type="ECO:0000313" key="7">
    <source>
        <dbReference type="EMBL" id="MDR9898714.1"/>
    </source>
</evidence>
<evidence type="ECO:0000313" key="8">
    <source>
        <dbReference type="Proteomes" id="UP000667802"/>
    </source>
</evidence>
<comment type="function">
    <text evidence="6">Bidirectionally degrades single-stranded DNA into large acid-insoluble oligonucleotides, which are then degraded further into small acid-soluble oligonucleotides.</text>
</comment>
<proteinExistence type="inferred from homology"/>
<evidence type="ECO:0000256" key="4">
    <source>
        <dbReference type="ARBA" id="ARBA00022801"/>
    </source>
</evidence>
<evidence type="ECO:0000256" key="3">
    <source>
        <dbReference type="ARBA" id="ARBA00022722"/>
    </source>
</evidence>
<keyword evidence="4 6" id="KW-0378">Hydrolase</keyword>
<comment type="subcellular location">
    <subcellularLocation>
        <location evidence="6">Cytoplasm</location>
    </subcellularLocation>
</comment>
<dbReference type="NCBIfam" id="TIGR01280">
    <property type="entry name" value="xseB"/>
    <property type="match status" value="1"/>
</dbReference>
<comment type="caution">
    <text evidence="7">The sequence shown here is derived from an EMBL/GenBank/DDBJ whole genome shotgun (WGS) entry which is preliminary data.</text>
</comment>
<dbReference type="Proteomes" id="UP000667802">
    <property type="component" value="Unassembled WGS sequence"/>
</dbReference>
<dbReference type="AlphaFoldDB" id="A0AAP5MD06"/>
<keyword evidence="2 6" id="KW-0963">Cytoplasm</keyword>
<gene>
    <name evidence="6 7" type="primary">xseB</name>
    <name evidence="7" type="ORF">G7B40_029765</name>
</gene>
<dbReference type="RefSeq" id="WP_208340020.1">
    <property type="nucleotide sequence ID" value="NZ_CAWQFN010000587.1"/>
</dbReference>
<dbReference type="HAMAP" id="MF_00337">
    <property type="entry name" value="Exonuc_7_S"/>
    <property type="match status" value="1"/>
</dbReference>
<sequence>MSSDDITLDKTWNYEAKVAEVEKIIAEIEAGKLDLEEVFDQFNAAVKYLRECESFLQKRQQQVDLLIETLNEE</sequence>
<dbReference type="Gene3D" id="1.10.287.1040">
    <property type="entry name" value="Exonuclease VII, small subunit"/>
    <property type="match status" value="1"/>
</dbReference>
<dbReference type="GO" id="GO:0008855">
    <property type="term" value="F:exodeoxyribonuclease VII activity"/>
    <property type="evidence" value="ECO:0007669"/>
    <property type="project" value="UniProtKB-UniRule"/>
</dbReference>
<evidence type="ECO:0000256" key="2">
    <source>
        <dbReference type="ARBA" id="ARBA00022490"/>
    </source>
</evidence>
<dbReference type="EC" id="3.1.11.6" evidence="6"/>
<comment type="catalytic activity">
    <reaction evidence="6">
        <text>Exonucleolytic cleavage in either 5'- to 3'- or 3'- to 5'-direction to yield nucleoside 5'-phosphates.</text>
        <dbReference type="EC" id="3.1.11.6"/>
    </reaction>
</comment>
<evidence type="ECO:0000256" key="6">
    <source>
        <dbReference type="HAMAP-Rule" id="MF_00337"/>
    </source>
</evidence>
<accession>A0AAP5MD06</accession>
<dbReference type="GO" id="GO:0009318">
    <property type="term" value="C:exodeoxyribonuclease VII complex"/>
    <property type="evidence" value="ECO:0007669"/>
    <property type="project" value="UniProtKB-UniRule"/>
</dbReference>
<reference evidence="8" key="1">
    <citation type="journal article" date="2021" name="Science">
        <title>Hunting the eagle killer: A cyanobacterial neurotoxin causes vacuolar myelinopathy.</title>
        <authorList>
            <person name="Breinlinger S."/>
            <person name="Phillips T.J."/>
            <person name="Haram B.N."/>
            <person name="Mares J."/>
            <person name="Martinez Yerena J.A."/>
            <person name="Hrouzek P."/>
            <person name="Sobotka R."/>
            <person name="Henderson W.M."/>
            <person name="Schmieder P."/>
            <person name="Williams S.M."/>
            <person name="Lauderdale J.D."/>
            <person name="Wilde H.D."/>
            <person name="Gerrin W."/>
            <person name="Kust A."/>
            <person name="Washington J.W."/>
            <person name="Wagner C."/>
            <person name="Geier B."/>
            <person name="Liebeke M."/>
            <person name="Enke H."/>
            <person name="Niedermeyer T.H.J."/>
            <person name="Wilde S.B."/>
        </authorList>
    </citation>
    <scope>NUCLEOTIDE SEQUENCE [LARGE SCALE GENOMIC DNA]</scope>
    <source>
        <strain evidence="8">Thurmond2011</strain>
    </source>
</reference>
<dbReference type="PIRSF" id="PIRSF006488">
    <property type="entry name" value="Exonuc_VII_S"/>
    <property type="match status" value="1"/>
</dbReference>
<keyword evidence="5 6" id="KW-0269">Exonuclease</keyword>
<evidence type="ECO:0000256" key="1">
    <source>
        <dbReference type="ARBA" id="ARBA00009998"/>
    </source>
</evidence>